<dbReference type="Pfam" id="PF15804">
    <property type="entry name" value="CCDC168_N"/>
    <property type="match status" value="8"/>
</dbReference>
<evidence type="ECO:0000256" key="1">
    <source>
        <dbReference type="SAM" id="Coils"/>
    </source>
</evidence>
<feature type="region of interest" description="Disordered" evidence="2">
    <location>
        <begin position="1303"/>
        <end position="1399"/>
    </location>
</feature>
<dbReference type="EMBL" id="AAGW02021414">
    <property type="status" value="NOT_ANNOTATED_CDS"/>
    <property type="molecule type" value="Genomic_DNA"/>
</dbReference>
<name>A0A5F9CF61_RABIT</name>
<feature type="domain" description="Coiled-coil" evidence="3">
    <location>
        <begin position="5147"/>
        <end position="5234"/>
    </location>
</feature>
<keyword evidence="5" id="KW-1185">Reference proteome</keyword>
<feature type="compositionally biased region" description="Basic and acidic residues" evidence="2">
    <location>
        <begin position="6596"/>
        <end position="6633"/>
    </location>
</feature>
<feature type="compositionally biased region" description="Polar residues" evidence="2">
    <location>
        <begin position="1042"/>
        <end position="1052"/>
    </location>
</feature>
<dbReference type="PaxDb" id="9986-ENSOCUP00000024826"/>
<proteinExistence type="predicted"/>
<feature type="compositionally biased region" description="Basic and acidic residues" evidence="2">
    <location>
        <begin position="5488"/>
        <end position="5530"/>
    </location>
</feature>
<feature type="domain" description="Coiled-coil" evidence="3">
    <location>
        <begin position="4880"/>
        <end position="5009"/>
    </location>
</feature>
<feature type="compositionally biased region" description="Basic and acidic residues" evidence="2">
    <location>
        <begin position="5370"/>
        <end position="5379"/>
    </location>
</feature>
<feature type="compositionally biased region" description="Basic and acidic residues" evidence="2">
    <location>
        <begin position="5544"/>
        <end position="5587"/>
    </location>
</feature>
<feature type="domain" description="Coiled-coil" evidence="3">
    <location>
        <begin position="4765"/>
        <end position="4842"/>
    </location>
</feature>
<feature type="compositionally biased region" description="Basic and acidic residues" evidence="2">
    <location>
        <begin position="6145"/>
        <end position="6260"/>
    </location>
</feature>
<dbReference type="GeneTree" id="ENSGT00940000167709"/>
<feature type="compositionally biased region" description="Basic and acidic residues" evidence="2">
    <location>
        <begin position="5764"/>
        <end position="5813"/>
    </location>
</feature>
<feature type="domain" description="Coiled-coil" evidence="3">
    <location>
        <begin position="1663"/>
        <end position="1722"/>
    </location>
</feature>
<feature type="compositionally biased region" description="Basic and acidic residues" evidence="2">
    <location>
        <begin position="3174"/>
        <end position="3192"/>
    </location>
</feature>
<reference evidence="4 5" key="1">
    <citation type="journal article" date="2011" name="Nature">
        <title>A high-resolution map of human evolutionary constraint using 29 mammals.</title>
        <authorList>
            <person name="Lindblad-Toh K."/>
            <person name="Garber M."/>
            <person name="Zuk O."/>
            <person name="Lin M.F."/>
            <person name="Parker B.J."/>
            <person name="Washietl S."/>
            <person name="Kheradpour P."/>
            <person name="Ernst J."/>
            <person name="Jordan G."/>
            <person name="Mauceli E."/>
            <person name="Ward L.D."/>
            <person name="Lowe C.B."/>
            <person name="Holloway A.K."/>
            <person name="Clamp M."/>
            <person name="Gnerre S."/>
            <person name="Alfoldi J."/>
            <person name="Beal K."/>
            <person name="Chang J."/>
            <person name="Clawson H."/>
            <person name="Cuff J."/>
            <person name="Di Palma F."/>
            <person name="Fitzgerald S."/>
            <person name="Flicek P."/>
            <person name="Guttman M."/>
            <person name="Hubisz M.J."/>
            <person name="Jaffe D.B."/>
            <person name="Jungreis I."/>
            <person name="Kent W.J."/>
            <person name="Kostka D."/>
            <person name="Lara M."/>
            <person name="Martins A.L."/>
            <person name="Massingham T."/>
            <person name="Moltke I."/>
            <person name="Raney B.J."/>
            <person name="Rasmussen M.D."/>
            <person name="Robinson J."/>
            <person name="Stark A."/>
            <person name="Vilella A.J."/>
            <person name="Wen J."/>
            <person name="Xie X."/>
            <person name="Zody M.C."/>
            <person name="Baldwin J."/>
            <person name="Bloom T."/>
            <person name="Chin C.W."/>
            <person name="Heiman D."/>
            <person name="Nicol R."/>
            <person name="Nusbaum C."/>
            <person name="Young S."/>
            <person name="Wilkinson J."/>
            <person name="Worley K.C."/>
            <person name="Kovar C.L."/>
            <person name="Muzny D.M."/>
            <person name="Gibbs R.A."/>
            <person name="Cree A."/>
            <person name="Dihn H.H."/>
            <person name="Fowler G."/>
            <person name="Jhangiani S."/>
            <person name="Joshi V."/>
            <person name="Lee S."/>
            <person name="Lewis L.R."/>
            <person name="Nazareth L.V."/>
            <person name="Okwuonu G."/>
            <person name="Santibanez J."/>
            <person name="Warren W.C."/>
            <person name="Mardis E.R."/>
            <person name="Weinstock G.M."/>
            <person name="Wilson R.K."/>
            <person name="Delehaunty K."/>
            <person name="Dooling D."/>
            <person name="Fronik C."/>
            <person name="Fulton L."/>
            <person name="Fulton B."/>
            <person name="Graves T."/>
            <person name="Minx P."/>
            <person name="Sodergren E."/>
            <person name="Birney E."/>
            <person name="Margulies E.H."/>
            <person name="Herrero J."/>
            <person name="Green E.D."/>
            <person name="Haussler D."/>
            <person name="Siepel A."/>
            <person name="Goldman N."/>
            <person name="Pollard K.S."/>
            <person name="Pedersen J.S."/>
            <person name="Lander E.S."/>
            <person name="Kellis M."/>
        </authorList>
    </citation>
    <scope>NUCLEOTIDE SEQUENCE [LARGE SCALE GENOMIC DNA]</scope>
    <source>
        <strain evidence="4 5">Thorbecke inbred</strain>
    </source>
</reference>
<dbReference type="STRING" id="9986.ENSOCUP00000032262"/>
<feature type="domain" description="Coiled-coil" evidence="3">
    <location>
        <begin position="4005"/>
        <end position="4106"/>
    </location>
</feature>
<keyword evidence="1" id="KW-0175">Coiled coil</keyword>
<feature type="compositionally biased region" description="Basic and acidic residues" evidence="2">
    <location>
        <begin position="5390"/>
        <end position="5438"/>
    </location>
</feature>
<feature type="compositionally biased region" description="Basic and acidic residues" evidence="2">
    <location>
        <begin position="5824"/>
        <end position="5880"/>
    </location>
</feature>
<feature type="domain" description="Coiled-coil" evidence="3">
    <location>
        <begin position="5011"/>
        <end position="5142"/>
    </location>
</feature>
<feature type="compositionally biased region" description="Basic and acidic residues" evidence="2">
    <location>
        <begin position="5924"/>
        <end position="6138"/>
    </location>
</feature>
<feature type="compositionally biased region" description="Polar residues" evidence="2">
    <location>
        <begin position="1077"/>
        <end position="1088"/>
    </location>
</feature>
<feature type="region of interest" description="Disordered" evidence="2">
    <location>
        <begin position="226"/>
        <end position="248"/>
    </location>
</feature>
<feature type="compositionally biased region" description="Basic and acidic residues" evidence="2">
    <location>
        <begin position="5598"/>
        <end position="5690"/>
    </location>
</feature>
<feature type="compositionally biased region" description="Basic and acidic residues" evidence="2">
    <location>
        <begin position="6344"/>
        <end position="6362"/>
    </location>
</feature>
<feature type="compositionally biased region" description="Basic and acidic residues" evidence="2">
    <location>
        <begin position="6374"/>
        <end position="6416"/>
    </location>
</feature>
<feature type="compositionally biased region" description="Basic and acidic residues" evidence="2">
    <location>
        <begin position="6494"/>
        <end position="6560"/>
    </location>
</feature>
<dbReference type="EMBL" id="AAGW02021413">
    <property type="status" value="NOT_ANNOTATED_CDS"/>
    <property type="molecule type" value="Genomic_DNA"/>
</dbReference>
<feature type="domain" description="Coiled-coil" evidence="3">
    <location>
        <begin position="2030"/>
        <end position="2083"/>
    </location>
</feature>
<reference evidence="4" key="2">
    <citation type="submission" date="2025-08" db="UniProtKB">
        <authorList>
            <consortium name="Ensembl"/>
        </authorList>
    </citation>
    <scope>IDENTIFICATION</scope>
    <source>
        <strain evidence="4">Thorbecke</strain>
    </source>
</reference>
<dbReference type="InParanoid" id="A0A5F9CF61"/>
<evidence type="ECO:0000313" key="4">
    <source>
        <dbReference type="Ensembl" id="ENSOCUP00000032262.1"/>
    </source>
</evidence>
<feature type="region of interest" description="Disordered" evidence="2">
    <location>
        <begin position="3174"/>
        <end position="3195"/>
    </location>
</feature>
<feature type="compositionally biased region" description="Basic and acidic residues" evidence="2">
    <location>
        <begin position="5894"/>
        <end position="5914"/>
    </location>
</feature>
<dbReference type="Ensembl" id="ENSOCUT00000061458.1">
    <property type="protein sequence ID" value="ENSOCUP00000032262.1"/>
    <property type="gene ID" value="ENSOCUG00000035276.1"/>
</dbReference>
<feature type="region of interest" description="Disordered" evidence="2">
    <location>
        <begin position="2421"/>
        <end position="2475"/>
    </location>
</feature>
<feature type="region of interest" description="Disordered" evidence="2">
    <location>
        <begin position="740"/>
        <end position="762"/>
    </location>
</feature>
<dbReference type="PANTHER" id="PTHR35542">
    <property type="entry name" value="COILED-COIL DOMAIN-CONTAINING PROTEIN 168"/>
    <property type="match status" value="1"/>
</dbReference>
<dbReference type="Proteomes" id="UP000001811">
    <property type="component" value="Chromosome 8"/>
</dbReference>
<feature type="compositionally biased region" description="Basic and acidic residues" evidence="2">
    <location>
        <begin position="963"/>
        <end position="972"/>
    </location>
</feature>
<feature type="compositionally biased region" description="Basic and acidic residues" evidence="2">
    <location>
        <begin position="6464"/>
        <end position="6487"/>
    </location>
</feature>
<dbReference type="InterPro" id="IPR031624">
    <property type="entry name" value="CCDC168_N"/>
</dbReference>
<accession>A0A5F9CF61</accession>
<dbReference type="PANTHER" id="PTHR35542:SF2">
    <property type="entry name" value="LEUCINE-RICH REPEAT TRANSMEMBRANE PROTEIN CCDC168"/>
    <property type="match status" value="1"/>
</dbReference>
<feature type="compositionally biased region" description="Basic and acidic residues" evidence="2">
    <location>
        <begin position="887"/>
        <end position="909"/>
    </location>
</feature>
<feature type="compositionally biased region" description="Polar residues" evidence="2">
    <location>
        <begin position="2058"/>
        <end position="2067"/>
    </location>
</feature>
<feature type="compositionally biased region" description="Basic and acidic residues" evidence="2">
    <location>
        <begin position="2429"/>
        <end position="2453"/>
    </location>
</feature>
<feature type="compositionally biased region" description="Polar residues" evidence="2">
    <location>
        <begin position="1378"/>
        <end position="1393"/>
    </location>
</feature>
<feature type="domain" description="Coiled-coil" evidence="3">
    <location>
        <begin position="2920"/>
        <end position="2961"/>
    </location>
</feature>
<feature type="region of interest" description="Disordered" evidence="2">
    <location>
        <begin position="451"/>
        <end position="494"/>
    </location>
</feature>
<feature type="compositionally biased region" description="Basic and acidic residues" evidence="2">
    <location>
        <begin position="6426"/>
        <end position="6457"/>
    </location>
</feature>
<evidence type="ECO:0000256" key="2">
    <source>
        <dbReference type="SAM" id="MobiDB-lite"/>
    </source>
</evidence>
<organism evidence="4 5">
    <name type="scientific">Oryctolagus cuniculus</name>
    <name type="common">Rabbit</name>
    <dbReference type="NCBI Taxonomy" id="9986"/>
    <lineage>
        <taxon>Eukaryota</taxon>
        <taxon>Metazoa</taxon>
        <taxon>Chordata</taxon>
        <taxon>Craniata</taxon>
        <taxon>Vertebrata</taxon>
        <taxon>Euteleostomi</taxon>
        <taxon>Mammalia</taxon>
        <taxon>Eutheria</taxon>
        <taxon>Euarchontoglires</taxon>
        <taxon>Glires</taxon>
        <taxon>Lagomorpha</taxon>
        <taxon>Leporidae</taxon>
        <taxon>Oryctolagus</taxon>
    </lineage>
</organism>
<feature type="region of interest" description="Disordered" evidence="2">
    <location>
        <begin position="936"/>
        <end position="982"/>
    </location>
</feature>
<evidence type="ECO:0000313" key="5">
    <source>
        <dbReference type="Proteomes" id="UP000001811"/>
    </source>
</evidence>
<reference evidence="4" key="3">
    <citation type="submission" date="2025-09" db="UniProtKB">
        <authorList>
            <consortium name="Ensembl"/>
        </authorList>
    </citation>
    <scope>IDENTIFICATION</scope>
    <source>
        <strain evidence="4">Thorbecke</strain>
    </source>
</reference>
<feature type="compositionally biased region" description="Polar residues" evidence="2">
    <location>
        <begin position="481"/>
        <end position="494"/>
    </location>
</feature>
<feature type="region of interest" description="Disordered" evidence="2">
    <location>
        <begin position="886"/>
        <end position="912"/>
    </location>
</feature>
<dbReference type="InterPro" id="IPR053366">
    <property type="entry name" value="LRR_transmembrane"/>
</dbReference>
<evidence type="ECO:0000259" key="3">
    <source>
        <dbReference type="Pfam" id="PF15804"/>
    </source>
</evidence>
<feature type="region of interest" description="Disordered" evidence="2">
    <location>
        <begin position="2058"/>
        <end position="2085"/>
    </location>
</feature>
<protein>
    <recommendedName>
        <fullName evidence="3">Coiled-coil domain-containing protein</fullName>
    </recommendedName>
</protein>
<feature type="region of interest" description="Disordered" evidence="2">
    <location>
        <begin position="1042"/>
        <end position="1090"/>
    </location>
</feature>
<sequence length="6695" mass="759427">MKANIIDQVRLLEETVRNQIPLHHNATLDSEAIYLCSRSRESLVQNQHSVGMAILAQAQDSSPGHNAIQNQNFYETQFPSQDQEFIHNEESINNQPDINATSYLALPQDLMKKPFSTSTRDSLLAHNMDTGHSIPVQYTVETQEDFIIGKGSDIHLGENQYPVSFEESNKIKYFIKRKDTVFKSAEFLGLTLSPNSVTEDVPQLKNVKSKDKQQMASSELNQYSLHSSMPLSPTMKGQKDRRKTLDNKSKLNLNIPSLKTKKTTSWVFQTTVFHTSKNRNELACKNNSLKKESHQRKGLLGIALQLISAPKLIPPYIKKYSRKKLMEVMQGLIKCKHFLQKQNELPATQEIDHIGSAAERSLSGITESAQQRERENMGIEGVSLKMSPQLEQSFVVNTDQLKVPCLLTETTRNSTQSPEDPIKQTKEISITELHAPMDKKAVDLHIPKDEAPSEAALSEPLPKLVSSPKMESNRRMETQEDLQSTENSHLQLSNGEELLTSLPKIQKRFSKENTQNPKDFLEIVLELSNPNLPISPGLRKHENREQFEGLKVQVNLKEKKQLIFNITECGNVREIEELECNTKSNIKYILQGKNTSDACHNASHTETPDMEIHSRLKTKINTSVIIRLNHSTLKLEILPDEKRVQNEKYIDKSSVLKKPKQYDREQEGQEEEKAIPQLTPQDISFSIYPKQNPKYIKFRVEQISLQSRKTQNKELKVQPQTLSILGTSSPPKIDPFQVKKVKQNTERPPGRESIIDSMNPPTMPENLSIGELLIETIEHGIPFGRNLSNVVDSDNAEEMGDSKRNLPAVALESFNVRRKKSGTKNVLKVKHVSMKVKKMAISLKPCINRQGIPSHIKNLGDNSEITIKQMPQDKIVADFNSTLIRPIPEKPQLEEEEKYPESTSKDHESPNTLDAKLQDEVKAIYPHTSVLPEARRCSGLNAENSSHIRPIQETPQLEEEEKYPESTSKDNESPNTLDTKLQDEVKRDKETQNLRFDAIAEKEIKTEKEMHQPIPSTEAIVESVDSPLIDLSHVESIKKSLTTQTDFRSTADSEMPPPIPGKPLSGDPLSQIEESGVPSNRSDTSETGSCYAEEKAGLPKDLPAAPLETCNCSTPVLSYSKGKKNRVRFASMETLLSPKCINMKVLKPSNSQVSNITGHRKKKSDSNFKTVVKKINQTERLVPDCLNTLCSPIHSQLQTIFCHTQLKPYKPAKKNYVDFFAKSSAFYDLEEKLQDKEEKEQKPIREAALQHSQHVWSDACQMKEIHLNKTDMSLDHLTQELPIRKQSIQHQMGFTESAMEASLKMDPTESEELQTANQTASDMMVTKSAETPPPQSGNSPLNEILNMTEGGLSPDGTPKRELDSYSTGNKSEKPDVQMTIQQSSDSIMTPSVSKSERHKKALRLVRKKEPVSLYHRTMREIKPLILRVTNGRNSKEQQSNEIQMKMKDSQQKKKVTGACLDIIHSIMPNLPKIKMKRSLNVDIDTQRKARIGRMHLMQDKSQNGRKIYYPNAIDVCSFSKSVKKERKGGPEVPQTLKNRQDFVFNAHQKAQKDNELVKSGEELYQPGSINIQIHPQTYFPQTTPSSSLCPILDKFQLEKPEKYITFSHSKSGEKKAYVFCGRENGILSDASHHKKRADGSIKKKAVTFDLDIPDLSTSGKKRNFKQFSDMKMLVNHRCGIIKAKKPPISHMLHLKGGTSPSHRKELGYNLTNKIKEVHRGKEVADKMYSFMTVTPDINMTSKIETEKDTQVKQEISLHEISITSDGIKEPNLKDEEEEYEQQALLEVIPQYSQHFVFCSDHRKDLDLHKNQERRKILFVTEQNVPQLIQYTNAIQGEELKKNLQPQDGMICTPGPTLPLLQPEKSLTGEVSIGTRKHGIPTDRNLIGELCSWDEEGKAELEKDLQTTALASLTASSPDLTESNRQRKTFTCRALRSEMSLKCVPMKSRKAPISHIFNVPRCGYLKNLPPKTLKSQFVEFLYSGVLSGGFRMVVLDNLIADKKKKLAQKLPSTMQESLDFSMLVLPASKRERNNLKHVDKKHKINIKCVTLKAKKPPISQTFSITGHGTPSHRRQSECHSKTMTKQGKPVADTFLNTISLNPLSLDMKVPNRIKEREMPWKMRVSLKVGEREQSTHRQGAWCVDLSDKSRTSKVKGQGGEPVPLIYEHFNFNAHIVKGPNFVKSDLKLKNSASEKMSEALTQVLQQHTVATQSMLNSILNSIPLEKLPKRTETQNDLTDTENANISSLKLRKPVSRFLTVTAQSYSPSERSSQKELTSSVPAGMIRLQKDLQARILASFDFSVPASCEFKVQTNAAQVPKSITEKEQMSSIFKTINVSRYGALHHRKKQKFILENMHKDTSQDMSNILMNNFSPVPVSPGVKMHEKAKAVKSPLRKTSSIIQRKQNERKKMYTYHSNKYNISSSTFEGRSQNEEEKEGKEVSLKADLQFPDKRGGRNSQGVLIPKQDVQPQTLGSGNLPESICSPLKTAFQVENLKKHILLQKDIPHKMDEKIPCPKSERRMFDNLLTDEKEYSPASDASLTRKLDVHSGVSLQLKGIEENLNTQQVIKCTVGLNIPPMKSRSSVFGDPGSDITKKHEESQRNLLTVEMISALSDSKRQKMVLKFPESKDMDPKGLTTKAKKPLCLQMLNITEHSNFQQRGEQEDNLKSAIKDMQQNKCVVNPFLSPTPVSTVIIKDQETHSRSKAEMNKLRIQIYNYMHPQTEKSPYDEKMQKASLTDMQSRSSNTTEMHIQHEEEKNIHTISDSVPFYSQHFNFHAHQMKDPGPHKSESELKSSEVRGTDNLSYTMEETQLRNAILETFCRHLKKFLQVEPVRKSPRMQEEIKSMIGPKIPFLKAKNSETGSMQCNTPWKENPRRKWDNTIFEKKTWKQKDLLRTTLKPLDFSRLMSSESKSLSFPFGKKSIMSPKHMILKAKQPPISQFFSIRKYRGHRKKNQQNIKYKMREPQCYVQVGEEALFSAPEGAKSTSPKLMMDKFLFDTIAKGTVSNRALQKILCDLIKEKKMELQENLVTAFLESLDFFMPDSKSQINTVQLSEKEIILNYECLTMKKKPPSLHILKSIRHFTTKHRKVFVSNLRTKMKAIWQGKNVTDTFPNTIYFTPQTSEMKKQNKFKTETDMQISKFSNAQLTQVESPVEGITRYSNSIVKSGISNFLKETKPHDGESERQKQERPMETSPVHTKNFTVNTYLMNESDLSKSEDVPLGESFFPRSQIYKVNPKNYIQIEKNKNIQASLKVGLPEMEKSNICAQLHEPTGVTVLNIYKKICHSVLKEQAPYHLTEIPLDSAVRHLPTSEEIRQQNDSLKITGISNPGGLSLKLSLNTLDQASISINKEETQHFKAQKTGVERDKVILNSQLKFMHPSMSILHIKVKESPRTWDICEQSCEKLNVPNKAKDREKVEYDQEVLLRTAPQCIQPFEFGVDQMKELGPCKSEATSISTVCPVNTISQETKIDIIDQEAKMKAVENLSPESAFICSAHQIEKQEKEFKTTNWKTIVNPTILALQKKQLQPCVLGALWRPYAYTPLYPETIIHKNKEKITVIKSALHIKQIKFKGKKTPVSQLLVYGPRSNKTELRGNTQQQRTLQLSKHAGSIVLKTTFDTECLTIHIKKLTDIKQKRDKLKERVCFLPQPKLETSNERQVSFPGYTDTPTIIKKLEQNISEEEQNHQSILVDIPQQFIQPVQIKSQPMKEHHAKLEDLQRKVCSEPPSQRGGTDHPGLGISRSMRGPKVYIEGQEAQQQKYFPVQETTRKFKLIAETNLELRKEPLHLKKTEELTAKQDLKLSKPQKKRGLKVTNSPPGAKEQLLIPGLMAQQQKPFKETLLESISTCILDQFHAEKPKEEVNKKAIILKSSSQQVKKISNEASISNVDHSTRNIERILLLIKEQENRRKKKRKDKKHEIEAGMKTTVSPNLVPKYSPAGLQFINTKKNVNILKQRKRKEMDGSTAIQWRQQKLYGPGFILDSVHTDELISTEVIKHKDKGRTAFMKSTLCPQRIKMKAKKAPVFQLLNVTEYGIRSNKKVLKCNIRKQEYQQGKTITDLVQEANYDPRYIISQSKENIKVKRGKDKPRKMTYIAPHLRLKKPLSKTKRPTLQLIDKSAMLSTIKTPCKAISQQKGKQIVLLDILPQYEDQLVISQHVPEPGHVDFDEDLERKPRPVLFSQKREINYSKFDTPRIRPDMEFEFFDAQSVKEGNVDIATKGSVSIPRRRKRSNKTNILLSSKRENVILAKLVISQQKIGKEQGLWKPRHSKTNLEPVDYSVTEPLHLENTGKVAKERDVCVNRKNISHLSGRGLEETNILLGFKGQELICPDVEVQHKMWAEQMKQGNVAESSLDSVSCPISDLHLKQAVTIPSKENGSNGNPWEKEQLKLSDSPLKLNKHKANFPRTLTVKQQNIFNQNILESISSCILHQLHTEQSKKEVLAKERTRSKGLSPKVEKVPNEVSIPMDQPSSSEGINLHIRRKEHQQESTHKAFPPSISHSPVDVFQIKLPWVKEAEKAEDSLRYYTSNMEGIDLFIIRKGELQEKTACDTLTELVSHSRTDLLQINTSSQQVITDVIHSDHSTSQTTEELTQMDVTVGYNKKSKKRQDLPSTGQKQMYKSISCESFLEHKSYLQDYPCLLPHLLPQREEALSEVSNVTDRKKELIVPSVPQREMKKQNIMLPLELCNRTINHMNLLFSEGKKSSNVAQITDSVSNGSSPKLRISSKKVESHKANKKVHKEVCLPGIFLHSLSICMPILNAYKEQKDSLKQGFMKDIICAHRRALRLRRSIVSHILNTTDCGTSTQRLDLQWNMKEDIITMKHRKSEPDLAVAKIYEPIPSLPLPKLDKETIDGVILNNVKTQSISQEEKDRMQTAKGSNIILKAKKSSLSNVLDGKEVPSILGITKSESKVQKDKGKPVKHITSSNTSLLSLSHPNLNSRTEVGKSESEILSKCLPPPKLQSVSDVRKILFTESTSRGSSNSVIESKCLPQKKKTSRENIVNVKDIMGLICITLQGKKSPFKQPLHGKKPQWTYIKKEKMIEGDKSNLKTVQSKPQNVIPSSACLAWDHRIREVYTRGIMRFCLPSLTLQELMEATGTYENPIDNILSSIKKENPMSQKDRMEIALEEIMHSGRIAFTTEQPVVSQELQLNIEESEKKMQEDENKQVEIHSKSAAISFLPHSEVDTRIKGEEAMQIKTRFSFLQLKLQESSYVGKMAPQESISVHISNSVKNTIGHLIQKEEERKKVEKVMPLKKRKSSVTQEIKLDIKEKKIEKIKGESKVVLINTSTPIPSPHLKLGTRIEKADCVSDIIIYTSPELLQKSSDIAIKANKESHEGITSKVQNVKKLMPQKEDKVEILAKTDMHSKFKDLKGKKELSWDQSSYPAEQGKVDWEDKEQRKMNLEGKEQGKWDQEGKEQLKVGRKGNEQRKMDPETREQVSMGPGGRQQGKAAPETREQEKAAPEIRNQGKEDPEIRKQRKAALETSEQEKEAPETTEQEKAAPETREQEKEGPETRDQRKAAPETREQGKAAPEMRQQGKAAPETREQEIEDLETREHEKAARETREQEKEGPETRDQRKEDPETRKQRKAALETSEQEKEALETMEQEKAALETREQVKESPETRDQGKAGSETKEQGRIAPESRKKRKAAPETREQEKAAPDTRKQVKSALETREQEIEGSKTKDQGKAAPETGEQEKEGPKTREQGKTSPETREQGKAVPETRKPGKAAPETREQGKAAPEMRQQGKAAPEVRQQGKAAPETREQGKAAPETREQEAAARETREQEIEDLETREHEKAARETREQEKAAPETGDQGKTGPETREQEAAATEMKEQENEGSETREQEKPGPDTREQGKAGPETRDQRKAAPETREQGKAAPEMRQQGKAAPETREQETEGLETRELEKEAPETTEQGKSVPENRKPGKAAPETREQENPDPETREEGKAAPETTDQEKAAPETKEQENEGPETREQAEVGPETREQEIEGLETREHENADPEIREQGKAAPETRKQEKESPETREQGEAAPETKEQAEAGPETREQEIEGLETREHENADPEIREEGKAAPETRKQEKESPETREQAEAGPETREQEIEGLETREHENTDPEIREQGKAAPETRKQEKESPETREQGVAAPKTREQAEAGPETREQEIEGLETREHENADPEIREEGKAAPETRKQEKESPETREQRKAAPETKEQAEAGPEIREQEIEGLETREHENADPEIREQGKTALETREQENEGPETREQGKAGQGGRAAGNMVPESIEPGNAALEIREPQNVAPEPIQLGNSGLETREQGEASLGGREQGNMDPETKELGNKGPETTGQGNVDPETREQETSGPVGREKGKVNSETSEQGNVDPEGREEMKADSKRKEQGNTDGEGKEQEKWDPEGREPGNAEAEGRVLGNVDPAGKVEDVDPESRQQENAEPEGREQDNVEPDSREVGIVNPEGREVENMDQEGREAGNKHSETREQGNVFPEGRDQGKPDPEDREIGIVGPEIREQMEHECRRQRPRECGPRKPERKGMWTQKPESKGTQKAETKGNADPETGEQGNADPETREQGNLGLETRKQENLGPGGREVGKANPETKEQGNTDSETREKGKTEQKGRELGKRDQDSSQQGETNQEGENEQEVVLFLHLPSVSSVIHPEIGHKKRRRKRRETRNKTCYFTELILLLRK</sequence>
<dbReference type="Bgee" id="ENSOCUG00000035276">
    <property type="expression patterns" value="Expressed in testis"/>
</dbReference>
<feature type="region of interest" description="Disordered" evidence="2">
    <location>
        <begin position="5370"/>
        <end position="6649"/>
    </location>
</feature>
<feature type="compositionally biased region" description="Basic and acidic residues" evidence="2">
    <location>
        <begin position="5698"/>
        <end position="5740"/>
    </location>
</feature>
<feature type="coiled-coil region" evidence="1">
    <location>
        <begin position="3895"/>
        <end position="3922"/>
    </location>
</feature>
<feature type="compositionally biased region" description="Basic and acidic residues" evidence="2">
    <location>
        <begin position="743"/>
        <end position="754"/>
    </location>
</feature>
<feature type="compositionally biased region" description="Basic and acidic residues" evidence="2">
    <location>
        <begin position="5454"/>
        <end position="5477"/>
    </location>
</feature>